<dbReference type="InterPro" id="IPR029045">
    <property type="entry name" value="ClpP/crotonase-like_dom_sf"/>
</dbReference>
<organism evidence="2 3">
    <name type="scientific">Halogranum amylolyticum</name>
    <dbReference type="NCBI Taxonomy" id="660520"/>
    <lineage>
        <taxon>Archaea</taxon>
        <taxon>Methanobacteriati</taxon>
        <taxon>Methanobacteriota</taxon>
        <taxon>Stenosarchaea group</taxon>
        <taxon>Halobacteria</taxon>
        <taxon>Halobacteriales</taxon>
        <taxon>Haloferacaceae</taxon>
    </lineage>
</organism>
<dbReference type="EMBL" id="FODV01000010">
    <property type="protein sequence ID" value="SEP00469.1"/>
    <property type="molecule type" value="Genomic_DNA"/>
</dbReference>
<dbReference type="OrthoDB" id="27846at2157"/>
<dbReference type="RefSeq" id="WP_089826032.1">
    <property type="nucleotide sequence ID" value="NZ_FODV01000010.1"/>
</dbReference>
<dbReference type="InterPro" id="IPR014748">
    <property type="entry name" value="Enoyl-CoA_hydra_C"/>
</dbReference>
<dbReference type="SUPFAM" id="SSF52096">
    <property type="entry name" value="ClpP/crotonase"/>
    <property type="match status" value="1"/>
</dbReference>
<dbReference type="AlphaFoldDB" id="A0A1H8UB64"/>
<evidence type="ECO:0000313" key="2">
    <source>
        <dbReference type="EMBL" id="SEP00469.1"/>
    </source>
</evidence>
<protein>
    <submittedName>
        <fullName evidence="2">2-(1,2-epoxy-1,2-dihydrophenyl)acetyl-CoA isomerase</fullName>
    </submittedName>
</protein>
<gene>
    <name evidence="2" type="ORF">SAMN04487948_11079</name>
</gene>
<dbReference type="Gene3D" id="1.10.12.10">
    <property type="entry name" value="Lyase 2-enoyl-coa Hydratase, Chain A, domain 2"/>
    <property type="match status" value="1"/>
</dbReference>
<evidence type="ECO:0000256" key="1">
    <source>
        <dbReference type="ARBA" id="ARBA00023239"/>
    </source>
</evidence>
<dbReference type="Gene3D" id="3.90.226.10">
    <property type="entry name" value="2-enoyl-CoA Hydratase, Chain A, domain 1"/>
    <property type="match status" value="1"/>
</dbReference>
<dbReference type="CDD" id="cd06558">
    <property type="entry name" value="crotonase-like"/>
    <property type="match status" value="1"/>
</dbReference>
<keyword evidence="2" id="KW-0413">Isomerase</keyword>
<dbReference type="InterPro" id="IPR001753">
    <property type="entry name" value="Enoyl-CoA_hydra/iso"/>
</dbReference>
<dbReference type="PANTHER" id="PTHR11941">
    <property type="entry name" value="ENOYL-COA HYDRATASE-RELATED"/>
    <property type="match status" value="1"/>
</dbReference>
<keyword evidence="3" id="KW-1185">Reference proteome</keyword>
<accession>A0A1H8UB64</accession>
<sequence length="271" mass="29802">MSLESDRYHERVVRHVESIDDTRVGKLVMERGDETANSFTPSMVDAMTEAVEETIGDVRSLVLTGEGEFSVGADLRSFEETPREMRPSMIDQTAAASNRFIRALRTAEIPVIAAVGGTAAGGGLGFALACDLIVMHEEAVLDTAYARIGLTPDNATPFFLTQTIGPYRARELLFSPRPVEADEAKDLGLANIIYGGSSTEFEDRVMEYATTMVTGPKSMQAETKTLVDTAFVGDLDQHLERERDTIKRISDSESFDEGLTAFFEKRSPEWT</sequence>
<dbReference type="GO" id="GO:0006635">
    <property type="term" value="P:fatty acid beta-oxidation"/>
    <property type="evidence" value="ECO:0007669"/>
    <property type="project" value="TreeGrafter"/>
</dbReference>
<reference evidence="3" key="1">
    <citation type="submission" date="2016-10" db="EMBL/GenBank/DDBJ databases">
        <authorList>
            <person name="Varghese N."/>
            <person name="Submissions S."/>
        </authorList>
    </citation>
    <scope>NUCLEOTIDE SEQUENCE [LARGE SCALE GENOMIC DNA]</scope>
    <source>
        <strain evidence="3">CGMCC 1.10121</strain>
    </source>
</reference>
<dbReference type="GO" id="GO:0016853">
    <property type="term" value="F:isomerase activity"/>
    <property type="evidence" value="ECO:0007669"/>
    <property type="project" value="UniProtKB-KW"/>
</dbReference>
<dbReference type="Pfam" id="PF00378">
    <property type="entry name" value="ECH_1"/>
    <property type="match status" value="1"/>
</dbReference>
<evidence type="ECO:0000313" key="3">
    <source>
        <dbReference type="Proteomes" id="UP000199126"/>
    </source>
</evidence>
<name>A0A1H8UB64_9EURY</name>
<dbReference type="GO" id="GO:0016829">
    <property type="term" value="F:lyase activity"/>
    <property type="evidence" value="ECO:0007669"/>
    <property type="project" value="UniProtKB-KW"/>
</dbReference>
<dbReference type="PANTHER" id="PTHR11941:SF133">
    <property type="entry name" value="1,2-EPOXYPHENYLACETYL-COA ISOMERASE"/>
    <property type="match status" value="1"/>
</dbReference>
<dbReference type="Proteomes" id="UP000199126">
    <property type="component" value="Unassembled WGS sequence"/>
</dbReference>
<proteinExistence type="predicted"/>
<keyword evidence="1" id="KW-0456">Lyase</keyword>